<dbReference type="EMBL" id="CP113432">
    <property type="protein sequence ID" value="WAI51457.1"/>
    <property type="molecule type" value="Genomic_DNA"/>
</dbReference>
<dbReference type="PIRSF" id="PIRSF029407">
    <property type="entry name" value="UCP029407"/>
    <property type="match status" value="1"/>
</dbReference>
<reference evidence="2" key="1">
    <citation type="submission" date="2022-11" db="EMBL/GenBank/DDBJ databases">
        <title>Pseudomonas triclosanedens sp. nov., a triclosan degrader isolated from activated sludge.</title>
        <authorList>
            <person name="Yin Y."/>
            <person name="Lu Z."/>
        </authorList>
    </citation>
    <scope>NUCLEOTIDE SEQUENCE</scope>
    <source>
        <strain evidence="2">ZM23</strain>
    </source>
</reference>
<organism evidence="2 3">
    <name type="scientific">Pseudomonas triclosanedens</name>
    <dbReference type="NCBI Taxonomy" id="2961893"/>
    <lineage>
        <taxon>Bacteria</taxon>
        <taxon>Pseudomonadati</taxon>
        <taxon>Pseudomonadota</taxon>
        <taxon>Gammaproteobacteria</taxon>
        <taxon>Pseudomonadales</taxon>
        <taxon>Pseudomonadaceae</taxon>
        <taxon>Pseudomonas</taxon>
    </lineage>
</organism>
<dbReference type="Gene3D" id="3.40.50.300">
    <property type="entry name" value="P-loop containing nucleotide triphosphate hydrolases"/>
    <property type="match status" value="1"/>
</dbReference>
<keyword evidence="3" id="KW-1185">Reference proteome</keyword>
<feature type="coiled-coil region" evidence="1">
    <location>
        <begin position="342"/>
        <end position="376"/>
    </location>
</feature>
<dbReference type="Proteomes" id="UP001163624">
    <property type="component" value="Chromosome"/>
</dbReference>
<evidence type="ECO:0000256" key="1">
    <source>
        <dbReference type="SAM" id="Coils"/>
    </source>
</evidence>
<dbReference type="InterPro" id="IPR014556">
    <property type="entry name" value="UCP029407"/>
</dbReference>
<proteinExistence type="predicted"/>
<evidence type="ECO:0000313" key="3">
    <source>
        <dbReference type="Proteomes" id="UP001163624"/>
    </source>
</evidence>
<gene>
    <name evidence="2" type="ORF">OU419_09470</name>
</gene>
<dbReference type="RefSeq" id="WP_254471917.1">
    <property type="nucleotide sequence ID" value="NZ_CP113432.1"/>
</dbReference>
<evidence type="ECO:0008006" key="4">
    <source>
        <dbReference type="Google" id="ProtNLM"/>
    </source>
</evidence>
<sequence length="409" mass="46168">MSRVVVVLGMHRSGTSLLSAALECLGVEYGDRLIAPRSDNPKGFWEDEDIIALNDELYGVLGGFSSSLGFDEQLLLSMPHCAELQVRLAQLLEQRLQAHSVFGIKDPRMPRLMGVWAPILEAQSDAVDYVIPLRNPLSVAASLKARDGFPDAKCLLLWYEHMYRTLPFALSGRAIVIDYDDLIDSPRPVLSKIATRIGLAVDQVALDRFMNEVVEHELRHSEFVVADLEAHPDSFPALVRLYVLLRDLVEGKCFDSGGGALAKVIEDFQSLWPLLRHCGRQDIELWTNWQSRLAENKCAELGQEELRSKVAALECSASEREAAWSLEHDRFENELAGLGTMLAERESALSWYRSERERLEEQGLELSMQLAEARRIGACCRILRDSLVIFLTSPLRRLQRIWQRGGERN</sequence>
<evidence type="ECO:0000313" key="2">
    <source>
        <dbReference type="EMBL" id="WAI51457.1"/>
    </source>
</evidence>
<keyword evidence="1" id="KW-0175">Coiled coil</keyword>
<dbReference type="InterPro" id="IPR027417">
    <property type="entry name" value="P-loop_NTPase"/>
</dbReference>
<dbReference type="SUPFAM" id="SSF52540">
    <property type="entry name" value="P-loop containing nucleoside triphosphate hydrolases"/>
    <property type="match status" value="1"/>
</dbReference>
<name>A0ABY7A3J4_9PSED</name>
<protein>
    <recommendedName>
        <fullName evidence="4">Sulfotransferase family protein</fullName>
    </recommendedName>
</protein>
<accession>A0ABY7A3J4</accession>